<reference evidence="1 2" key="1">
    <citation type="submission" date="2021-06" db="EMBL/GenBank/DDBJ databases">
        <title>Caerostris darwini draft genome.</title>
        <authorList>
            <person name="Kono N."/>
            <person name="Arakawa K."/>
        </authorList>
    </citation>
    <scope>NUCLEOTIDE SEQUENCE [LARGE SCALE GENOMIC DNA]</scope>
</reference>
<protein>
    <submittedName>
        <fullName evidence="1">Uncharacterized protein</fullName>
    </submittedName>
</protein>
<accession>A0AAV4QHY1</accession>
<evidence type="ECO:0000313" key="1">
    <source>
        <dbReference type="EMBL" id="GIY08444.1"/>
    </source>
</evidence>
<sequence>MLNGPELKMDDIPTTDVATENDKNDLKCLPYFISSIFFLNGIVFSLQKRDGGGGLRDGSKRILFDYVGNVISTVDGAAVDPFISETFL</sequence>
<keyword evidence="2" id="KW-1185">Reference proteome</keyword>
<proteinExistence type="predicted"/>
<comment type="caution">
    <text evidence="1">The sequence shown here is derived from an EMBL/GenBank/DDBJ whole genome shotgun (WGS) entry which is preliminary data.</text>
</comment>
<evidence type="ECO:0000313" key="2">
    <source>
        <dbReference type="Proteomes" id="UP001054837"/>
    </source>
</evidence>
<dbReference type="Proteomes" id="UP001054837">
    <property type="component" value="Unassembled WGS sequence"/>
</dbReference>
<dbReference type="EMBL" id="BPLQ01004504">
    <property type="protein sequence ID" value="GIY08444.1"/>
    <property type="molecule type" value="Genomic_DNA"/>
</dbReference>
<dbReference type="AlphaFoldDB" id="A0AAV4QHY1"/>
<organism evidence="1 2">
    <name type="scientific">Caerostris darwini</name>
    <dbReference type="NCBI Taxonomy" id="1538125"/>
    <lineage>
        <taxon>Eukaryota</taxon>
        <taxon>Metazoa</taxon>
        <taxon>Ecdysozoa</taxon>
        <taxon>Arthropoda</taxon>
        <taxon>Chelicerata</taxon>
        <taxon>Arachnida</taxon>
        <taxon>Araneae</taxon>
        <taxon>Araneomorphae</taxon>
        <taxon>Entelegynae</taxon>
        <taxon>Araneoidea</taxon>
        <taxon>Araneidae</taxon>
        <taxon>Caerostris</taxon>
    </lineage>
</organism>
<gene>
    <name evidence="1" type="ORF">CDAR_313871</name>
</gene>
<name>A0AAV4QHY1_9ARAC</name>